<dbReference type="Proteomes" id="UP000717996">
    <property type="component" value="Unassembled WGS sequence"/>
</dbReference>
<reference evidence="1" key="1">
    <citation type="journal article" date="2020" name="Microb. Genom.">
        <title>Genetic diversity of clinical and environmental Mucorales isolates obtained from an investigation of mucormycosis cases among solid organ transplant recipients.</title>
        <authorList>
            <person name="Nguyen M.H."/>
            <person name="Kaul D."/>
            <person name="Muto C."/>
            <person name="Cheng S.J."/>
            <person name="Richter R.A."/>
            <person name="Bruno V.M."/>
            <person name="Liu G."/>
            <person name="Beyhan S."/>
            <person name="Sundermann A.J."/>
            <person name="Mounaud S."/>
            <person name="Pasculle A.W."/>
            <person name="Nierman W.C."/>
            <person name="Driscoll E."/>
            <person name="Cumbie R."/>
            <person name="Clancy C.J."/>
            <person name="Dupont C.L."/>
        </authorList>
    </citation>
    <scope>NUCLEOTIDE SEQUENCE</scope>
    <source>
        <strain evidence="1">GL16</strain>
    </source>
</reference>
<protein>
    <submittedName>
        <fullName evidence="1">Uncharacterized protein</fullName>
    </submittedName>
</protein>
<sequence>MRPENGTSDSLSATFRCLATPAATSTMMPSSWFDFGFLNPCGGADAVVTTARLLSARTSSSVRACAPVWISRLAAATPSRMDLSFIVFPLDE</sequence>
<organism evidence="1 2">
    <name type="scientific">Rhizopus oryzae</name>
    <name type="common">Mucormycosis agent</name>
    <name type="synonym">Rhizopus arrhizus var. delemar</name>
    <dbReference type="NCBI Taxonomy" id="64495"/>
    <lineage>
        <taxon>Eukaryota</taxon>
        <taxon>Fungi</taxon>
        <taxon>Fungi incertae sedis</taxon>
        <taxon>Mucoromycota</taxon>
        <taxon>Mucoromycotina</taxon>
        <taxon>Mucoromycetes</taxon>
        <taxon>Mucorales</taxon>
        <taxon>Mucorineae</taxon>
        <taxon>Rhizopodaceae</taxon>
        <taxon>Rhizopus</taxon>
    </lineage>
</organism>
<accession>A0A9P7BYM0</accession>
<evidence type="ECO:0000313" key="1">
    <source>
        <dbReference type="EMBL" id="KAG1523649.1"/>
    </source>
</evidence>
<comment type="caution">
    <text evidence="1">The sequence shown here is derived from an EMBL/GenBank/DDBJ whole genome shotgun (WGS) entry which is preliminary data.</text>
</comment>
<proteinExistence type="predicted"/>
<dbReference type="AlphaFoldDB" id="A0A9P7BYM0"/>
<dbReference type="EMBL" id="JAANIT010011144">
    <property type="protein sequence ID" value="KAG1523649.1"/>
    <property type="molecule type" value="Genomic_DNA"/>
</dbReference>
<evidence type="ECO:0000313" key="2">
    <source>
        <dbReference type="Proteomes" id="UP000717996"/>
    </source>
</evidence>
<gene>
    <name evidence="1" type="ORF">G6F51_014498</name>
</gene>
<name>A0A9P7BYM0_RHIOR</name>